<dbReference type="EMBL" id="CP017141">
    <property type="protein sequence ID" value="AOM76495.1"/>
    <property type="molecule type" value="Genomic_DNA"/>
</dbReference>
<dbReference type="InterPro" id="IPR016181">
    <property type="entry name" value="Acyl_CoA_acyltransferase"/>
</dbReference>
<dbReference type="Gene3D" id="3.40.630.30">
    <property type="match status" value="1"/>
</dbReference>
<feature type="domain" description="N-acetyltransferase" evidence="2">
    <location>
        <begin position="2"/>
        <end position="164"/>
    </location>
</feature>
<name>A0A1D7QCX6_9SPHI</name>
<evidence type="ECO:0000313" key="4">
    <source>
        <dbReference type="Proteomes" id="UP000094313"/>
    </source>
</evidence>
<dbReference type="OrthoDB" id="9800604at2"/>
<evidence type="ECO:0000259" key="2">
    <source>
        <dbReference type="PROSITE" id="PS51186"/>
    </source>
</evidence>
<dbReference type="PROSITE" id="PS51186">
    <property type="entry name" value="GNAT"/>
    <property type="match status" value="1"/>
</dbReference>
<dbReference type="RefSeq" id="WP_069378191.1">
    <property type="nucleotide sequence ID" value="NZ_CP017141.1"/>
</dbReference>
<dbReference type="InterPro" id="IPR050769">
    <property type="entry name" value="NAT_camello-type"/>
</dbReference>
<organism evidence="3 4">
    <name type="scientific">Pedobacter steynii</name>
    <dbReference type="NCBI Taxonomy" id="430522"/>
    <lineage>
        <taxon>Bacteria</taxon>
        <taxon>Pseudomonadati</taxon>
        <taxon>Bacteroidota</taxon>
        <taxon>Sphingobacteriia</taxon>
        <taxon>Sphingobacteriales</taxon>
        <taxon>Sphingobacteriaceae</taxon>
        <taxon>Pedobacter</taxon>
    </lineage>
</organism>
<dbReference type="PANTHER" id="PTHR13947:SF37">
    <property type="entry name" value="LD18367P"/>
    <property type="match status" value="1"/>
</dbReference>
<keyword evidence="4" id="KW-1185">Reference proteome</keyword>
<evidence type="ECO:0000313" key="3">
    <source>
        <dbReference type="EMBL" id="AOM76495.1"/>
    </source>
</evidence>
<proteinExistence type="predicted"/>
<reference evidence="3 4" key="1">
    <citation type="submission" date="2016-08" db="EMBL/GenBank/DDBJ databases">
        <authorList>
            <person name="Seilhamer J.J."/>
        </authorList>
    </citation>
    <scope>NUCLEOTIDE SEQUENCE [LARGE SCALE GENOMIC DNA]</scope>
    <source>
        <strain evidence="3 4">DX4</strain>
    </source>
</reference>
<evidence type="ECO:0000256" key="1">
    <source>
        <dbReference type="ARBA" id="ARBA00022679"/>
    </source>
</evidence>
<dbReference type="PANTHER" id="PTHR13947">
    <property type="entry name" value="GNAT FAMILY N-ACETYLTRANSFERASE"/>
    <property type="match status" value="1"/>
</dbReference>
<dbReference type="InterPro" id="IPR000182">
    <property type="entry name" value="GNAT_dom"/>
</dbReference>
<dbReference type="AlphaFoldDB" id="A0A1D7QCX6"/>
<dbReference type="GO" id="GO:0008080">
    <property type="term" value="F:N-acetyltransferase activity"/>
    <property type="evidence" value="ECO:0007669"/>
    <property type="project" value="InterPro"/>
</dbReference>
<keyword evidence="1 3" id="KW-0808">Transferase</keyword>
<gene>
    <name evidence="3" type="ORF">BFS30_04595</name>
</gene>
<dbReference type="Proteomes" id="UP000094313">
    <property type="component" value="Chromosome"/>
</dbReference>
<dbReference type="KEGG" id="psty:BFS30_04595"/>
<accession>A0A1D7QCX6</accession>
<sequence length="164" mass="18648">MILLRKGKEKDLSVIQQIAHIACPPSYEKILSGEQIENMLDRMYNKGILLEQLLGGYVFLIAEINSKDVGFVSYSVIEAINKVYKLHKLYVLPECHGKGVGKFLINEVLDKVKAEGGRRLELNIHRENKARDFYESAGFTKKETVNLDLGNGFFITDEVMEKII</sequence>
<dbReference type="SUPFAM" id="SSF55729">
    <property type="entry name" value="Acyl-CoA N-acyltransferases (Nat)"/>
    <property type="match status" value="1"/>
</dbReference>
<protein>
    <submittedName>
        <fullName evidence="3">GNAT family N-acetyltransferase</fullName>
    </submittedName>
</protein>
<dbReference type="CDD" id="cd04301">
    <property type="entry name" value="NAT_SF"/>
    <property type="match status" value="1"/>
</dbReference>
<dbReference type="Pfam" id="PF13673">
    <property type="entry name" value="Acetyltransf_10"/>
    <property type="match status" value="1"/>
</dbReference>